<dbReference type="GO" id="GO:0031505">
    <property type="term" value="P:fungal-type cell wall organization"/>
    <property type="evidence" value="ECO:0007669"/>
    <property type="project" value="TreeGrafter"/>
</dbReference>
<keyword evidence="5" id="KW-0325">Glycoprotein</keyword>
<organism evidence="7 8">
    <name type="scientific">Entomortierella parvispora</name>
    <dbReference type="NCBI Taxonomy" id="205924"/>
    <lineage>
        <taxon>Eukaryota</taxon>
        <taxon>Fungi</taxon>
        <taxon>Fungi incertae sedis</taxon>
        <taxon>Mucoromycota</taxon>
        <taxon>Mortierellomycotina</taxon>
        <taxon>Mortierellomycetes</taxon>
        <taxon>Mortierellales</taxon>
        <taxon>Mortierellaceae</taxon>
        <taxon>Entomortierella</taxon>
    </lineage>
</organism>
<feature type="chain" id="PRO_5040267791" evidence="6">
    <location>
        <begin position="21"/>
        <end position="415"/>
    </location>
</feature>
<reference evidence="7" key="2">
    <citation type="journal article" date="2022" name="Microbiol. Resour. Announc.">
        <title>Whole-Genome Sequence of Entomortierella parvispora E1425, a Mucoromycotan Fungus Associated with Burkholderiaceae-Related Endosymbiotic Bacteria.</title>
        <authorList>
            <person name="Herlambang A."/>
            <person name="Guo Y."/>
            <person name="Takashima Y."/>
            <person name="Narisawa K."/>
            <person name="Ohta H."/>
            <person name="Nishizawa T."/>
        </authorList>
    </citation>
    <scope>NUCLEOTIDE SEQUENCE</scope>
    <source>
        <strain evidence="7">E1425</strain>
    </source>
</reference>
<dbReference type="PANTHER" id="PTHR31018:SF3">
    <property type="entry name" value="RECEPTOR PROTEIN-TYROSINE KINASE"/>
    <property type="match status" value="1"/>
</dbReference>
<comment type="subcellular location">
    <subcellularLocation>
        <location evidence="1">Secreted</location>
        <location evidence="1">Cell wall</location>
    </subcellularLocation>
</comment>
<dbReference type="GO" id="GO:0009277">
    <property type="term" value="C:fungal-type cell wall"/>
    <property type="evidence" value="ECO:0007669"/>
    <property type="project" value="TreeGrafter"/>
</dbReference>
<evidence type="ECO:0000313" key="8">
    <source>
        <dbReference type="Proteomes" id="UP000827284"/>
    </source>
</evidence>
<dbReference type="EMBL" id="BQFW01000009">
    <property type="protein sequence ID" value="GJJ74495.1"/>
    <property type="molecule type" value="Genomic_DNA"/>
</dbReference>
<dbReference type="PANTHER" id="PTHR31018">
    <property type="entry name" value="SPORULATION-SPECIFIC PROTEIN-RELATED"/>
    <property type="match status" value="1"/>
</dbReference>
<keyword evidence="2" id="KW-0134">Cell wall</keyword>
<comment type="caution">
    <text evidence="7">The sequence shown here is derived from an EMBL/GenBank/DDBJ whole genome shotgun (WGS) entry which is preliminary data.</text>
</comment>
<keyword evidence="3" id="KW-0964">Secreted</keyword>
<gene>
    <name evidence="7" type="ORF">EMPS_06853</name>
</gene>
<proteinExistence type="predicted"/>
<protein>
    <submittedName>
        <fullName evidence="7">Uncharacterized protein</fullName>
    </submittedName>
</protein>
<evidence type="ECO:0000256" key="3">
    <source>
        <dbReference type="ARBA" id="ARBA00022525"/>
    </source>
</evidence>
<evidence type="ECO:0000256" key="6">
    <source>
        <dbReference type="SAM" id="SignalP"/>
    </source>
</evidence>
<dbReference type="Proteomes" id="UP000827284">
    <property type="component" value="Unassembled WGS sequence"/>
</dbReference>
<dbReference type="GO" id="GO:0009986">
    <property type="term" value="C:cell surface"/>
    <property type="evidence" value="ECO:0007669"/>
    <property type="project" value="TreeGrafter"/>
</dbReference>
<feature type="signal peptide" evidence="6">
    <location>
        <begin position="1"/>
        <end position="20"/>
    </location>
</feature>
<dbReference type="Gene3D" id="3.80.20.20">
    <property type="entry name" value="Receptor L-domain"/>
    <property type="match status" value="2"/>
</dbReference>
<reference evidence="7" key="1">
    <citation type="submission" date="2021-11" db="EMBL/GenBank/DDBJ databases">
        <authorList>
            <person name="Herlambang A."/>
            <person name="Guo Y."/>
            <person name="Takashima Y."/>
            <person name="Nishizawa T."/>
        </authorList>
    </citation>
    <scope>NUCLEOTIDE SEQUENCE</scope>
    <source>
        <strain evidence="7">E1425</strain>
    </source>
</reference>
<dbReference type="InterPro" id="IPR051648">
    <property type="entry name" value="CWI-Assembly_Regulator"/>
</dbReference>
<sequence length="415" mass="42783">MTRFTSSLLVLVSAAVVASAQQEGCAKQVVVASEADLASLAACSTFSGTVTISGPAITAISWPALQSLTGSIQVKSNPHLSTFALEGLKASTGSIRLYNNTVLSAVSFPSLQSLHALEIITAPNLRQLSLSTIDSLGSLTLEDTGLDNSGQLPWSTLQKATDLGVSNNKYLKTIEMGHLQSVSGKFVIAANGLSDSKYSAASSISSSTPSADSTTSPGGTILSLTNLTTASNCTFRHLTDLQLPVLSTVSASLSFDETSLTSIVIPHLKSVGQTLSIVSNDKLSNISFSDLTAIGGALLIANNTELTVVDGFRQLKDISGVLNMRGAFSTVSLPAVTTVKGGMSVLSSSNDFDCSTLSKVKASAKGKTVCQAKVKSARPTNADGGSLENKGSLNVIAKGTMWSAVVTMSFLAFAL</sequence>
<name>A0A9P3HDF0_9FUNG</name>
<dbReference type="AlphaFoldDB" id="A0A9P3HDF0"/>
<keyword evidence="4 6" id="KW-0732">Signal</keyword>
<dbReference type="GO" id="GO:0005886">
    <property type="term" value="C:plasma membrane"/>
    <property type="evidence" value="ECO:0007669"/>
    <property type="project" value="TreeGrafter"/>
</dbReference>
<evidence type="ECO:0000256" key="2">
    <source>
        <dbReference type="ARBA" id="ARBA00022512"/>
    </source>
</evidence>
<evidence type="ECO:0000313" key="7">
    <source>
        <dbReference type="EMBL" id="GJJ74495.1"/>
    </source>
</evidence>
<dbReference type="OrthoDB" id="536881at2759"/>
<keyword evidence="8" id="KW-1185">Reference proteome</keyword>
<evidence type="ECO:0000256" key="4">
    <source>
        <dbReference type="ARBA" id="ARBA00022729"/>
    </source>
</evidence>
<dbReference type="SUPFAM" id="SSF52058">
    <property type="entry name" value="L domain-like"/>
    <property type="match status" value="2"/>
</dbReference>
<evidence type="ECO:0000256" key="1">
    <source>
        <dbReference type="ARBA" id="ARBA00004191"/>
    </source>
</evidence>
<dbReference type="InterPro" id="IPR036941">
    <property type="entry name" value="Rcpt_L-dom_sf"/>
</dbReference>
<accession>A0A9P3HDF0</accession>
<evidence type="ECO:0000256" key="5">
    <source>
        <dbReference type="ARBA" id="ARBA00023180"/>
    </source>
</evidence>